<dbReference type="EMBL" id="WHJE01000004">
    <property type="protein sequence ID" value="KAE8765797.1"/>
    <property type="molecule type" value="Genomic_DNA"/>
</dbReference>
<gene>
    <name evidence="1" type="ORF">GB883_01690</name>
</gene>
<dbReference type="OrthoDB" id="3579108at2"/>
<dbReference type="Proteomes" id="UP000451860">
    <property type="component" value="Unassembled WGS sequence"/>
</dbReference>
<evidence type="ECO:0000313" key="1">
    <source>
        <dbReference type="EMBL" id="KAE8765797.1"/>
    </source>
</evidence>
<protein>
    <submittedName>
        <fullName evidence="1">Uncharacterized protein</fullName>
    </submittedName>
</protein>
<organism evidence="1 2">
    <name type="scientific">Georgenia thermotolerans</name>
    <dbReference type="NCBI Taxonomy" id="527326"/>
    <lineage>
        <taxon>Bacteria</taxon>
        <taxon>Bacillati</taxon>
        <taxon>Actinomycetota</taxon>
        <taxon>Actinomycetes</taxon>
        <taxon>Micrococcales</taxon>
        <taxon>Bogoriellaceae</taxon>
        <taxon>Georgenia</taxon>
    </lineage>
</organism>
<name>A0A7J5UU35_9MICO</name>
<evidence type="ECO:0000313" key="2">
    <source>
        <dbReference type="Proteomes" id="UP000451860"/>
    </source>
</evidence>
<proteinExistence type="predicted"/>
<accession>A0A7J5UU35</accession>
<keyword evidence="2" id="KW-1185">Reference proteome</keyword>
<dbReference type="AlphaFoldDB" id="A0A7J5UU35"/>
<reference evidence="1 2" key="1">
    <citation type="submission" date="2019-10" db="EMBL/GenBank/DDBJ databases">
        <title>Georgenia wutianyii sp. nov. and Georgenia yuyongxinii sp. nov. isolated from plateau pika (Ochotona curzoniae) in the Qinghai-Tibet plateau of China.</title>
        <authorList>
            <person name="Tian Z."/>
        </authorList>
    </citation>
    <scope>NUCLEOTIDE SEQUENCE [LARGE SCALE GENOMIC DNA]</scope>
    <source>
        <strain evidence="1 2">DSM 21501</strain>
    </source>
</reference>
<comment type="caution">
    <text evidence="1">The sequence shown here is derived from an EMBL/GenBank/DDBJ whole genome shotgun (WGS) entry which is preliminary data.</text>
</comment>
<sequence length="74" mass="8718">MPSEQKTYDVRSALLRALMEKVHDDPYPSATMLDMIESLLEPREVPIYVEELLDRVRADRFPSIDMLQRIDRLV</sequence>
<dbReference type="RefSeq" id="WP_152200561.1">
    <property type="nucleotide sequence ID" value="NZ_VUKF01000004.1"/>
</dbReference>